<dbReference type="SUPFAM" id="SSF53098">
    <property type="entry name" value="Ribonuclease H-like"/>
    <property type="match status" value="1"/>
</dbReference>
<protein>
    <submittedName>
        <fullName evidence="11">Zinc finger BED domain-containing protein 1-like</fullName>
    </submittedName>
</protein>
<accession>A0A3Q3DV36</accession>
<keyword evidence="3 9" id="KW-0863">Zinc-finger</keyword>
<evidence type="ECO:0000256" key="7">
    <source>
        <dbReference type="ARBA" id="ARBA00023163"/>
    </source>
</evidence>
<dbReference type="RefSeq" id="XP_019748743.1">
    <property type="nucleotide sequence ID" value="XM_019893184.1"/>
</dbReference>
<organism evidence="11 12">
    <name type="scientific">Hippocampus comes</name>
    <name type="common">Tiger tail seahorse</name>
    <dbReference type="NCBI Taxonomy" id="109280"/>
    <lineage>
        <taxon>Eukaryota</taxon>
        <taxon>Metazoa</taxon>
        <taxon>Chordata</taxon>
        <taxon>Craniata</taxon>
        <taxon>Vertebrata</taxon>
        <taxon>Euteleostomi</taxon>
        <taxon>Actinopterygii</taxon>
        <taxon>Neopterygii</taxon>
        <taxon>Teleostei</taxon>
        <taxon>Neoteleostei</taxon>
        <taxon>Acanthomorphata</taxon>
        <taxon>Syngnathiaria</taxon>
        <taxon>Syngnathiformes</taxon>
        <taxon>Syngnathoidei</taxon>
        <taxon>Syngnathidae</taxon>
        <taxon>Hippocampus</taxon>
    </lineage>
</organism>
<dbReference type="PROSITE" id="PS50808">
    <property type="entry name" value="ZF_BED"/>
    <property type="match status" value="1"/>
</dbReference>
<reference evidence="11" key="1">
    <citation type="submission" date="2025-08" db="UniProtKB">
        <authorList>
            <consortium name="Ensembl"/>
        </authorList>
    </citation>
    <scope>IDENTIFICATION</scope>
</reference>
<evidence type="ECO:0000256" key="8">
    <source>
        <dbReference type="ARBA" id="ARBA00023242"/>
    </source>
</evidence>
<dbReference type="GeneID" id="109529752"/>
<keyword evidence="7" id="KW-0804">Transcription</keyword>
<reference evidence="11" key="2">
    <citation type="submission" date="2025-09" db="UniProtKB">
        <authorList>
            <consortium name="Ensembl"/>
        </authorList>
    </citation>
    <scope>IDENTIFICATION</scope>
</reference>
<dbReference type="InterPro" id="IPR052035">
    <property type="entry name" value="ZnF_BED_domain_contain"/>
</dbReference>
<dbReference type="PANTHER" id="PTHR46481:SF10">
    <property type="entry name" value="ZINC FINGER BED DOMAIN-CONTAINING PROTEIN 39"/>
    <property type="match status" value="1"/>
</dbReference>
<keyword evidence="5" id="KW-0805">Transcription regulation</keyword>
<dbReference type="InterPro" id="IPR012337">
    <property type="entry name" value="RNaseH-like_sf"/>
</dbReference>
<dbReference type="SUPFAM" id="SSF140996">
    <property type="entry name" value="Hermes dimerisation domain"/>
    <property type="match status" value="1"/>
</dbReference>
<sequence>MCAKSVKEEEYEEEVCGIKEEKEPQLLDAQAALRAAELHEVCLIATEQDRKRARSSDMWEHFSLITPDKVQCLACSAELKYHGNTSSMVRHFAAKHGPALKQSNAMGRKQALDEALVNLVVKDWQPFSIVDDCGFKALVASLDPTYALPSRRALKKMVAEKSEEEKSKAKAAVGGAEAVSLTAETWSSIQTDARVAVTCHFLDDSMKVATALLGVLPLPEAHTSSHISERLTSLVEEWGIEGKVTSVVTDAAPEMAASVRDLNLRHVLCFARSLHLVVKKSLDATAGLRELRGRARNLVALFKSSAAAQEKLRQAQAQMCRPAAPLVQEAEARWTSTFLMLQRLCQERRCLDAALAALGTDAAAPLSPQDDETAAACLRLLAPFYQAAVEMSQEKRLAGSKVIPITKMLLLHLYETNGKTTHPTAKRLGHNLVSAMQETFDTLESQTALTLSTLLDPRFKTFGFYNQAQAQTSVKRLAAQCSQLIVYTPPGTPAEERASAWAQPGRRPLRAHHFCPFFCASGIDLWKSLDRDASEAMRWSRNASVDATAEVQRYMSDPPLGRAEDPLAYWLSHQNVYPHLFRLAKHFLCTPASAVPCERVFSKCGEEVSKKRNRLSPKSVEMIMYLNKSL</sequence>
<dbReference type="GeneTree" id="ENSGT00940000158431"/>
<name>A0A3Q3DV36_HIPCM</name>
<evidence type="ECO:0000256" key="3">
    <source>
        <dbReference type="ARBA" id="ARBA00022771"/>
    </source>
</evidence>
<dbReference type="GO" id="GO:0046983">
    <property type="term" value="F:protein dimerization activity"/>
    <property type="evidence" value="ECO:0007669"/>
    <property type="project" value="InterPro"/>
</dbReference>
<dbReference type="Ensembl" id="ENSHCOT00000004000.1">
    <property type="protein sequence ID" value="ENSHCOP00000021301.1"/>
    <property type="gene ID" value="ENSHCOG00000008001.1"/>
</dbReference>
<dbReference type="Pfam" id="PF02892">
    <property type="entry name" value="zf-BED"/>
    <property type="match status" value="1"/>
</dbReference>
<evidence type="ECO:0000313" key="11">
    <source>
        <dbReference type="Ensembl" id="ENSHCOP00000021301.1"/>
    </source>
</evidence>
<dbReference type="OrthoDB" id="1869581at2759"/>
<dbReference type="Gene3D" id="1.10.10.1070">
    <property type="entry name" value="Zinc finger, BED domain-containing"/>
    <property type="match status" value="1"/>
</dbReference>
<evidence type="ECO:0000256" key="6">
    <source>
        <dbReference type="ARBA" id="ARBA00023125"/>
    </source>
</evidence>
<dbReference type="InterPro" id="IPR003656">
    <property type="entry name" value="Znf_BED"/>
</dbReference>
<dbReference type="AlphaFoldDB" id="A0A3Q3DV36"/>
<dbReference type="Proteomes" id="UP000264820">
    <property type="component" value="Unplaced"/>
</dbReference>
<proteinExistence type="predicted"/>
<dbReference type="SUPFAM" id="SSF57667">
    <property type="entry name" value="beta-beta-alpha zinc fingers"/>
    <property type="match status" value="1"/>
</dbReference>
<evidence type="ECO:0000256" key="9">
    <source>
        <dbReference type="PROSITE-ProRule" id="PRU00027"/>
    </source>
</evidence>
<keyword evidence="4" id="KW-0862">Zinc</keyword>
<dbReference type="GO" id="GO:0009791">
    <property type="term" value="P:post-embryonic development"/>
    <property type="evidence" value="ECO:0007669"/>
    <property type="project" value="UniProtKB-ARBA"/>
</dbReference>
<dbReference type="InterPro" id="IPR036236">
    <property type="entry name" value="Znf_C2H2_sf"/>
</dbReference>
<keyword evidence="8" id="KW-0539">Nucleus</keyword>
<dbReference type="Pfam" id="PF05699">
    <property type="entry name" value="Dimer_Tnp_hAT"/>
    <property type="match status" value="1"/>
</dbReference>
<dbReference type="KEGG" id="hcq:109529752"/>
<evidence type="ECO:0000256" key="4">
    <source>
        <dbReference type="ARBA" id="ARBA00022833"/>
    </source>
</evidence>
<dbReference type="InterPro" id="IPR008906">
    <property type="entry name" value="HATC_C_dom"/>
</dbReference>
<dbReference type="GO" id="GO:0003677">
    <property type="term" value="F:DNA binding"/>
    <property type="evidence" value="ECO:0007669"/>
    <property type="project" value="UniProtKB-KW"/>
</dbReference>
<keyword evidence="6" id="KW-0238">DNA-binding</keyword>
<keyword evidence="2" id="KW-0479">Metal-binding</keyword>
<dbReference type="OMA" id="YALTAHY"/>
<evidence type="ECO:0000256" key="2">
    <source>
        <dbReference type="ARBA" id="ARBA00022723"/>
    </source>
</evidence>
<dbReference type="GO" id="GO:0005634">
    <property type="term" value="C:nucleus"/>
    <property type="evidence" value="ECO:0007669"/>
    <property type="project" value="UniProtKB-SubCell"/>
</dbReference>
<keyword evidence="12" id="KW-1185">Reference proteome</keyword>
<dbReference type="SMART" id="SM00614">
    <property type="entry name" value="ZnF_BED"/>
    <property type="match status" value="1"/>
</dbReference>
<dbReference type="PANTHER" id="PTHR46481">
    <property type="entry name" value="ZINC FINGER BED DOMAIN-CONTAINING PROTEIN 4"/>
    <property type="match status" value="1"/>
</dbReference>
<evidence type="ECO:0000313" key="12">
    <source>
        <dbReference type="Proteomes" id="UP000264820"/>
    </source>
</evidence>
<dbReference type="GO" id="GO:0008270">
    <property type="term" value="F:zinc ion binding"/>
    <property type="evidence" value="ECO:0007669"/>
    <property type="project" value="UniProtKB-KW"/>
</dbReference>
<evidence type="ECO:0000259" key="10">
    <source>
        <dbReference type="PROSITE" id="PS50808"/>
    </source>
</evidence>
<evidence type="ECO:0000256" key="1">
    <source>
        <dbReference type="ARBA" id="ARBA00004123"/>
    </source>
</evidence>
<feature type="domain" description="BED-type" evidence="10">
    <location>
        <begin position="53"/>
        <end position="103"/>
    </location>
</feature>
<comment type="subcellular location">
    <subcellularLocation>
        <location evidence="1">Nucleus</location>
    </subcellularLocation>
</comment>
<evidence type="ECO:0000256" key="5">
    <source>
        <dbReference type="ARBA" id="ARBA00023015"/>
    </source>
</evidence>